<dbReference type="PROSITE" id="PS50042">
    <property type="entry name" value="CNMP_BINDING_3"/>
    <property type="match status" value="1"/>
</dbReference>
<evidence type="ECO:0000313" key="6">
    <source>
        <dbReference type="Proteomes" id="UP000192582"/>
    </source>
</evidence>
<organism evidence="5 6">
    <name type="scientific">Deinococcus hopiensis KR-140</name>
    <dbReference type="NCBI Taxonomy" id="695939"/>
    <lineage>
        <taxon>Bacteria</taxon>
        <taxon>Thermotogati</taxon>
        <taxon>Deinococcota</taxon>
        <taxon>Deinococci</taxon>
        <taxon>Deinococcales</taxon>
        <taxon>Deinococcaceae</taxon>
        <taxon>Deinococcus</taxon>
    </lineage>
</organism>
<reference evidence="5 6" key="1">
    <citation type="submission" date="2017-04" db="EMBL/GenBank/DDBJ databases">
        <authorList>
            <person name="Afonso C.L."/>
            <person name="Miller P.J."/>
            <person name="Scott M.A."/>
            <person name="Spackman E."/>
            <person name="Goraichik I."/>
            <person name="Dimitrov K.M."/>
            <person name="Suarez D.L."/>
            <person name="Swayne D.E."/>
        </authorList>
    </citation>
    <scope>NUCLEOTIDE SEQUENCE [LARGE SCALE GENOMIC DNA]</scope>
    <source>
        <strain evidence="5 6">KR-140</strain>
    </source>
</reference>
<keyword evidence="2" id="KW-0238">DNA-binding</keyword>
<evidence type="ECO:0000313" key="5">
    <source>
        <dbReference type="EMBL" id="SMB91894.1"/>
    </source>
</evidence>
<proteinExistence type="predicted"/>
<dbReference type="AlphaFoldDB" id="A0A1W1VG04"/>
<dbReference type="RefSeq" id="WP_084048828.1">
    <property type="nucleotide sequence ID" value="NZ_FWWU01000009.1"/>
</dbReference>
<dbReference type="SUPFAM" id="SSF46785">
    <property type="entry name" value="Winged helix' DNA-binding domain"/>
    <property type="match status" value="1"/>
</dbReference>
<evidence type="ECO:0000256" key="3">
    <source>
        <dbReference type="ARBA" id="ARBA00023163"/>
    </source>
</evidence>
<dbReference type="InterPro" id="IPR012318">
    <property type="entry name" value="HTH_CRP"/>
</dbReference>
<keyword evidence="5" id="KW-0418">Kinase</keyword>
<dbReference type="PROSITE" id="PS00889">
    <property type="entry name" value="CNMP_BINDING_2"/>
    <property type="match status" value="1"/>
</dbReference>
<dbReference type="Pfam" id="PF13545">
    <property type="entry name" value="HTH_Crp_2"/>
    <property type="match status" value="1"/>
</dbReference>
<evidence type="ECO:0000256" key="1">
    <source>
        <dbReference type="ARBA" id="ARBA00023015"/>
    </source>
</evidence>
<keyword evidence="6" id="KW-1185">Reference proteome</keyword>
<dbReference type="GO" id="GO:0003677">
    <property type="term" value="F:DNA binding"/>
    <property type="evidence" value="ECO:0007669"/>
    <property type="project" value="UniProtKB-KW"/>
</dbReference>
<dbReference type="Gene3D" id="1.10.10.10">
    <property type="entry name" value="Winged helix-like DNA-binding domain superfamily/Winged helix DNA-binding domain"/>
    <property type="match status" value="1"/>
</dbReference>
<dbReference type="SMART" id="SM00419">
    <property type="entry name" value="HTH_CRP"/>
    <property type="match status" value="1"/>
</dbReference>
<sequence length="230" mass="25323">MSRLDDLKRSPLFQNVSEDAVLEALKVVAEQHFTPGELLVEQDREGEVLHLLTTGAVRVSRVSLGSRERVLGDLYAPGVLGETAVLARQERSATVRALTPVRTLALHRDHFELILRRHPRVLWNLAEMLARRVTFLNDELIAFGLNTEAALAHVFAGLYAQRVAAGVPDPEVLPLTTHDIMGRASSSRETVARVLRKMEAAGAVRVSTQTVTLLDLEELESIALQAAEVD</sequence>
<evidence type="ECO:0000259" key="4">
    <source>
        <dbReference type="PROSITE" id="PS50042"/>
    </source>
</evidence>
<dbReference type="Pfam" id="PF00027">
    <property type="entry name" value="cNMP_binding"/>
    <property type="match status" value="1"/>
</dbReference>
<dbReference type="Proteomes" id="UP000192582">
    <property type="component" value="Unassembled WGS sequence"/>
</dbReference>
<gene>
    <name evidence="5" type="ORF">SAMN00790413_01344</name>
</gene>
<dbReference type="PANTHER" id="PTHR24567:SF68">
    <property type="entry name" value="DNA-BINDING TRANSCRIPTIONAL DUAL REGULATOR CRP"/>
    <property type="match status" value="1"/>
</dbReference>
<protein>
    <submittedName>
        <fullName evidence="5">cAMP-binding domain of CRP or a regulatory subunit of cAMP-dependent protein kinases</fullName>
    </submittedName>
</protein>
<accession>A0A1W1VG04</accession>
<dbReference type="Gene3D" id="2.60.120.10">
    <property type="entry name" value="Jelly Rolls"/>
    <property type="match status" value="1"/>
</dbReference>
<dbReference type="InterPro" id="IPR000595">
    <property type="entry name" value="cNMP-bd_dom"/>
</dbReference>
<dbReference type="GO" id="GO:0005829">
    <property type="term" value="C:cytosol"/>
    <property type="evidence" value="ECO:0007669"/>
    <property type="project" value="TreeGrafter"/>
</dbReference>
<dbReference type="SUPFAM" id="SSF51206">
    <property type="entry name" value="cAMP-binding domain-like"/>
    <property type="match status" value="1"/>
</dbReference>
<dbReference type="GO" id="GO:0016301">
    <property type="term" value="F:kinase activity"/>
    <property type="evidence" value="ECO:0007669"/>
    <property type="project" value="UniProtKB-KW"/>
</dbReference>
<dbReference type="OrthoDB" id="61017at2"/>
<name>A0A1W1VG04_9DEIO</name>
<keyword evidence="5" id="KW-0808">Transferase</keyword>
<dbReference type="InterPro" id="IPR018490">
    <property type="entry name" value="cNMP-bd_dom_sf"/>
</dbReference>
<dbReference type="InterPro" id="IPR014710">
    <property type="entry name" value="RmlC-like_jellyroll"/>
</dbReference>
<keyword evidence="1" id="KW-0805">Transcription regulation</keyword>
<keyword evidence="3" id="KW-0804">Transcription</keyword>
<feature type="domain" description="Cyclic nucleotide-binding" evidence="4">
    <location>
        <begin position="12"/>
        <end position="132"/>
    </location>
</feature>
<dbReference type="SMART" id="SM00100">
    <property type="entry name" value="cNMP"/>
    <property type="match status" value="1"/>
</dbReference>
<evidence type="ECO:0000256" key="2">
    <source>
        <dbReference type="ARBA" id="ARBA00023125"/>
    </source>
</evidence>
<dbReference type="InterPro" id="IPR036390">
    <property type="entry name" value="WH_DNA-bd_sf"/>
</dbReference>
<dbReference type="InterPro" id="IPR050397">
    <property type="entry name" value="Env_Response_Regulators"/>
</dbReference>
<dbReference type="InterPro" id="IPR018488">
    <property type="entry name" value="cNMP-bd_CS"/>
</dbReference>
<dbReference type="InterPro" id="IPR036388">
    <property type="entry name" value="WH-like_DNA-bd_sf"/>
</dbReference>
<dbReference type="STRING" id="695939.SAMN00790413_01344"/>
<dbReference type="PANTHER" id="PTHR24567">
    <property type="entry name" value="CRP FAMILY TRANSCRIPTIONAL REGULATORY PROTEIN"/>
    <property type="match status" value="1"/>
</dbReference>
<dbReference type="EMBL" id="FWWU01000009">
    <property type="protein sequence ID" value="SMB91894.1"/>
    <property type="molecule type" value="Genomic_DNA"/>
</dbReference>
<dbReference type="CDD" id="cd00038">
    <property type="entry name" value="CAP_ED"/>
    <property type="match status" value="1"/>
</dbReference>
<dbReference type="GO" id="GO:0003700">
    <property type="term" value="F:DNA-binding transcription factor activity"/>
    <property type="evidence" value="ECO:0007669"/>
    <property type="project" value="TreeGrafter"/>
</dbReference>